<keyword evidence="6" id="KW-0732">Signal</keyword>
<dbReference type="PROSITE" id="PS51007">
    <property type="entry name" value="CYTC"/>
    <property type="match status" value="1"/>
</dbReference>
<dbReference type="InterPro" id="IPR009056">
    <property type="entry name" value="Cyt_c-like_dom"/>
</dbReference>
<feature type="chain" id="PRO_5046462129" evidence="6">
    <location>
        <begin position="21"/>
        <end position="210"/>
    </location>
</feature>
<feature type="signal peptide" evidence="6">
    <location>
        <begin position="1"/>
        <end position="20"/>
    </location>
</feature>
<dbReference type="RefSeq" id="WP_190314041.1">
    <property type="nucleotide sequence ID" value="NZ_JACNYL010000003.1"/>
</dbReference>
<evidence type="ECO:0000256" key="5">
    <source>
        <dbReference type="SAM" id="Phobius"/>
    </source>
</evidence>
<dbReference type="SUPFAM" id="SSF46626">
    <property type="entry name" value="Cytochrome c"/>
    <property type="match status" value="1"/>
</dbReference>
<dbReference type="EMBL" id="JACNYL010000003">
    <property type="protein sequence ID" value="MBD1422299.1"/>
    <property type="molecule type" value="Genomic_DNA"/>
</dbReference>
<evidence type="ECO:0000256" key="6">
    <source>
        <dbReference type="SAM" id="SignalP"/>
    </source>
</evidence>
<keyword evidence="9" id="KW-1185">Reference proteome</keyword>
<protein>
    <submittedName>
        <fullName evidence="8">Cytochrome c</fullName>
    </submittedName>
</protein>
<comment type="caution">
    <text evidence="8">The sequence shown here is derived from an EMBL/GenBank/DDBJ whole genome shotgun (WGS) entry which is preliminary data.</text>
</comment>
<proteinExistence type="predicted"/>
<keyword evidence="5" id="KW-0812">Transmembrane</keyword>
<feature type="transmembrane region" description="Helical" evidence="5">
    <location>
        <begin position="164"/>
        <end position="184"/>
    </location>
</feature>
<accession>A0ABR7XU14</accession>
<keyword evidence="5" id="KW-1133">Transmembrane helix</keyword>
<evidence type="ECO:0000313" key="8">
    <source>
        <dbReference type="EMBL" id="MBD1422299.1"/>
    </source>
</evidence>
<gene>
    <name evidence="8" type="ORF">H8B21_12030</name>
</gene>
<dbReference type="Pfam" id="PF00034">
    <property type="entry name" value="Cytochrom_C"/>
    <property type="match status" value="1"/>
</dbReference>
<evidence type="ECO:0000256" key="1">
    <source>
        <dbReference type="ARBA" id="ARBA00022617"/>
    </source>
</evidence>
<dbReference type="InterPro" id="IPR036909">
    <property type="entry name" value="Cyt_c-like_dom_sf"/>
</dbReference>
<name>A0ABR7XU14_9SPHI</name>
<reference evidence="8 9" key="1">
    <citation type="submission" date="2020-08" db="EMBL/GenBank/DDBJ databases">
        <title>Sphingobacterium sp. DN00404 isolated from aquaculture water.</title>
        <authorList>
            <person name="Zhang M."/>
        </authorList>
    </citation>
    <scope>NUCLEOTIDE SEQUENCE [LARGE SCALE GENOMIC DNA]</scope>
    <source>
        <strain evidence="8 9">KCTC 42746</strain>
    </source>
</reference>
<organism evidence="8 9">
    <name type="scientific">Sphingobacterium chuzhouense</name>
    <dbReference type="NCBI Taxonomy" id="1742264"/>
    <lineage>
        <taxon>Bacteria</taxon>
        <taxon>Pseudomonadati</taxon>
        <taxon>Bacteroidota</taxon>
        <taxon>Sphingobacteriia</taxon>
        <taxon>Sphingobacteriales</taxon>
        <taxon>Sphingobacteriaceae</taxon>
        <taxon>Sphingobacterium</taxon>
    </lineage>
</organism>
<dbReference type="Gene3D" id="1.10.760.10">
    <property type="entry name" value="Cytochrome c-like domain"/>
    <property type="match status" value="1"/>
</dbReference>
<evidence type="ECO:0000313" key="9">
    <source>
        <dbReference type="Proteomes" id="UP000651112"/>
    </source>
</evidence>
<evidence type="ECO:0000256" key="2">
    <source>
        <dbReference type="ARBA" id="ARBA00022723"/>
    </source>
</evidence>
<feature type="domain" description="Cytochrome c" evidence="7">
    <location>
        <begin position="22"/>
        <end position="114"/>
    </location>
</feature>
<keyword evidence="5" id="KW-0472">Membrane</keyword>
<dbReference type="Proteomes" id="UP000651112">
    <property type="component" value="Unassembled WGS sequence"/>
</dbReference>
<sequence length="210" mass="24385">MIRYISILSLAFLINGHVYAQQDIEEGRTIFRSRCASCHNIDRRLIGPALKGVDERRENQWIIDFVHSSQTMIQAGDPDAVALFEEYNRSIMPDHKDLTDDQINNIIAYIIDEGSKSTTKSSGSWYTPPYVEPYTDKNSFIDKIVYLNLDGDHQPIKKNDIGSWLAIALFVIFLIIFLHILIYLNQVMDMYKQVKNIRRKNQNINRDENT</sequence>
<evidence type="ECO:0000256" key="3">
    <source>
        <dbReference type="ARBA" id="ARBA00023004"/>
    </source>
</evidence>
<keyword evidence="2 4" id="KW-0479">Metal-binding</keyword>
<evidence type="ECO:0000259" key="7">
    <source>
        <dbReference type="PROSITE" id="PS51007"/>
    </source>
</evidence>
<keyword evidence="1 4" id="KW-0349">Heme</keyword>
<keyword evidence="3 4" id="KW-0408">Iron</keyword>
<evidence type="ECO:0000256" key="4">
    <source>
        <dbReference type="PROSITE-ProRule" id="PRU00433"/>
    </source>
</evidence>